<dbReference type="Gene3D" id="3.40.190.10">
    <property type="entry name" value="Periplasmic binding protein-like II"/>
    <property type="match status" value="1"/>
</dbReference>
<dbReference type="InterPro" id="IPR000914">
    <property type="entry name" value="SBP_5_dom"/>
</dbReference>
<dbReference type="PIRSF" id="PIRSF002741">
    <property type="entry name" value="MppA"/>
    <property type="match status" value="1"/>
</dbReference>
<dbReference type="Proteomes" id="UP001557465">
    <property type="component" value="Unassembled WGS sequence"/>
</dbReference>
<dbReference type="Pfam" id="PF00496">
    <property type="entry name" value="SBP_bac_5"/>
    <property type="match status" value="1"/>
</dbReference>
<evidence type="ECO:0000313" key="5">
    <source>
        <dbReference type="Proteomes" id="UP001557465"/>
    </source>
</evidence>
<dbReference type="Gene3D" id="3.10.105.10">
    <property type="entry name" value="Dipeptide-binding Protein, Domain 3"/>
    <property type="match status" value="1"/>
</dbReference>
<evidence type="ECO:0000256" key="1">
    <source>
        <dbReference type="ARBA" id="ARBA00004418"/>
    </source>
</evidence>
<dbReference type="InterPro" id="IPR039424">
    <property type="entry name" value="SBP_5"/>
</dbReference>
<protein>
    <submittedName>
        <fullName evidence="4">ABC transporter substrate-binding protein</fullName>
    </submittedName>
</protein>
<dbReference type="PANTHER" id="PTHR30290">
    <property type="entry name" value="PERIPLASMIC BINDING COMPONENT OF ABC TRANSPORTER"/>
    <property type="match status" value="1"/>
</dbReference>
<accession>A0ABV3TPC9</accession>
<comment type="caution">
    <text evidence="4">The sequence shown here is derived from an EMBL/GenBank/DDBJ whole genome shotgun (WGS) entry which is preliminary data.</text>
</comment>
<name>A0ABV3TPC9_9RHOB</name>
<keyword evidence="5" id="KW-1185">Reference proteome</keyword>
<proteinExistence type="inferred from homology"/>
<dbReference type="RefSeq" id="WP_368392959.1">
    <property type="nucleotide sequence ID" value="NZ_JBFRYC010000016.1"/>
</dbReference>
<evidence type="ECO:0000313" key="4">
    <source>
        <dbReference type="EMBL" id="MEX1663427.1"/>
    </source>
</evidence>
<evidence type="ECO:0000256" key="2">
    <source>
        <dbReference type="ARBA" id="ARBA00005695"/>
    </source>
</evidence>
<comment type="subcellular location">
    <subcellularLocation>
        <location evidence="1">Periplasm</location>
    </subcellularLocation>
</comment>
<sequence length="531" mass="58050">MGKLTMRYTLKALLLSGLTIFTAGFLLAGAVQAQEVTIALPPGELGATTYNPVTASNLNSAASLIYDRLVEQDADQSFHPHLATSWTESPDGMTWTFKLHPGVQFQDGTPFNAKAVAEWIPDFAGTSNSYLTAAIDRVEVVDNLTVVFHMKHPDPNLLFNLSSVFMGVPSPTAYTKLGADYGVKGAVGTGPFKLKKFDVGLDTVLVRNDDYAWASDLSVNQGPAHLAKVTFREIPNQSTAFLDLKTGSVDMLMGVPTDFLSLLAAEPKIKVIQMPGTGIDYMPINVTSAPFDDIRVREATVLAINQDAIVKSVYNGVGMAAHNFLISSLPASKVDPKLDDSYDPAKAAHLLDEAGWKMGPNGIREKNGKPMTVKLYTQNGTEFTNLTQVIQAQLKAIGMDAKITVFDSSTIRDEYKKGTQQLAVRGYDWNNADILDWFFNGDSLGYPNVSMWNDPKGQALDKVAMAESKTSKERSDNFKAFHEYILSQYVFAPIYQPTINIAYNSNKITVSAAIRGPRFRSQSVVDMDVVK</sequence>
<gene>
    <name evidence="4" type="ORF">AB4874_17630</name>
</gene>
<feature type="domain" description="Solute-binding protein family 5" evidence="3">
    <location>
        <begin position="78"/>
        <end position="433"/>
    </location>
</feature>
<organism evidence="4 5">
    <name type="scientific">Thioclava arctica</name>
    <dbReference type="NCBI Taxonomy" id="3238301"/>
    <lineage>
        <taxon>Bacteria</taxon>
        <taxon>Pseudomonadati</taxon>
        <taxon>Pseudomonadota</taxon>
        <taxon>Alphaproteobacteria</taxon>
        <taxon>Rhodobacterales</taxon>
        <taxon>Paracoccaceae</taxon>
        <taxon>Thioclava</taxon>
    </lineage>
</organism>
<evidence type="ECO:0000259" key="3">
    <source>
        <dbReference type="Pfam" id="PF00496"/>
    </source>
</evidence>
<dbReference type="InterPro" id="IPR030678">
    <property type="entry name" value="Peptide/Ni-bd"/>
</dbReference>
<dbReference type="SUPFAM" id="SSF53850">
    <property type="entry name" value="Periplasmic binding protein-like II"/>
    <property type="match status" value="1"/>
</dbReference>
<dbReference type="EMBL" id="JBFRYC010000016">
    <property type="protein sequence ID" value="MEX1663427.1"/>
    <property type="molecule type" value="Genomic_DNA"/>
</dbReference>
<comment type="similarity">
    <text evidence="2">Belongs to the bacterial solute-binding protein 5 family.</text>
</comment>
<reference evidence="4 5" key="1">
    <citation type="journal article" date="2011" name="Int. J. Syst. Evol. Microbiol.">
        <title>Zhongshania antarctica gen. nov., sp. nov. and Zhongshania guokunii sp. nov., gammaproteobacteria respectively isolated from coastal attached (fast) ice and surface seawater of the Antarctic.</title>
        <authorList>
            <person name="Li H.J."/>
            <person name="Zhang X.Y."/>
            <person name="Chen C.X."/>
            <person name="Zhang Y.J."/>
            <person name="Gao Z.M."/>
            <person name="Yu Y."/>
            <person name="Chen X.L."/>
            <person name="Chen B."/>
            <person name="Zhang Y.Z."/>
        </authorList>
    </citation>
    <scope>NUCLEOTIDE SEQUENCE [LARGE SCALE GENOMIC DNA]</scope>
    <source>
        <strain evidence="4 5">15-R06ZXC-3</strain>
    </source>
</reference>